<reference evidence="2 3" key="1">
    <citation type="submission" date="2016-10" db="EMBL/GenBank/DDBJ databases">
        <title>Rhodobacter sp. LPB0142, isolated from sea water.</title>
        <authorList>
            <person name="Kim E."/>
            <person name="Yi H."/>
        </authorList>
    </citation>
    <scope>NUCLEOTIDE SEQUENCE [LARGE SCALE GENOMIC DNA]</scope>
    <source>
        <strain evidence="2 3">LPB0142</strain>
    </source>
</reference>
<protein>
    <recommendedName>
        <fullName evidence="1">Hedgehog/Intein (Hint) domain-containing protein</fullName>
    </recommendedName>
</protein>
<organism evidence="2 3">
    <name type="scientific">Rhodobacter xanthinilyticus</name>
    <dbReference type="NCBI Taxonomy" id="1850250"/>
    <lineage>
        <taxon>Bacteria</taxon>
        <taxon>Pseudomonadati</taxon>
        <taxon>Pseudomonadota</taxon>
        <taxon>Alphaproteobacteria</taxon>
        <taxon>Rhodobacterales</taxon>
        <taxon>Rhodobacter group</taxon>
        <taxon>Rhodobacter</taxon>
    </lineage>
</organism>
<evidence type="ECO:0000313" key="3">
    <source>
        <dbReference type="Proteomes" id="UP000176562"/>
    </source>
</evidence>
<evidence type="ECO:0000313" key="2">
    <source>
        <dbReference type="EMBL" id="AOZ68495.1"/>
    </source>
</evidence>
<dbReference type="STRING" id="1850250.LPB142_03510"/>
<feature type="domain" description="Hedgehog/Intein (Hint)" evidence="1">
    <location>
        <begin position="120"/>
        <end position="258"/>
    </location>
</feature>
<dbReference type="KEGG" id="rhp:LPB142_03510"/>
<accession>A0A1D9M9F0</accession>
<name>A0A1D9M9F0_9RHOB</name>
<dbReference type="RefSeq" id="WP_071165530.1">
    <property type="nucleotide sequence ID" value="NZ_CP017781.1"/>
</dbReference>
<dbReference type="Proteomes" id="UP000176562">
    <property type="component" value="Chromosome"/>
</dbReference>
<proteinExistence type="predicted"/>
<dbReference type="Pfam" id="PF13403">
    <property type="entry name" value="Hint_2"/>
    <property type="match status" value="1"/>
</dbReference>
<gene>
    <name evidence="2" type="ORF">LPB142_03510</name>
</gene>
<dbReference type="EMBL" id="CP017781">
    <property type="protein sequence ID" value="AOZ68495.1"/>
    <property type="molecule type" value="Genomic_DNA"/>
</dbReference>
<dbReference type="InterPro" id="IPR028992">
    <property type="entry name" value="Hedgehog/Intein_dom"/>
</dbReference>
<dbReference type="InterPro" id="IPR036844">
    <property type="entry name" value="Hint_dom_sf"/>
</dbReference>
<keyword evidence="3" id="KW-1185">Reference proteome</keyword>
<dbReference type="SUPFAM" id="SSF51294">
    <property type="entry name" value="Hedgehog/intein (Hint) domain"/>
    <property type="match status" value="1"/>
</dbReference>
<evidence type="ECO:0000259" key="1">
    <source>
        <dbReference type="Pfam" id="PF13403"/>
    </source>
</evidence>
<dbReference type="AlphaFoldDB" id="A0A1D9M9F0"/>
<sequence length="311" mass="33977">MTLGYPVDALEQDREAGLWQLDDHFDHEIEMLDLVHDSGGSRLVDVTGCVRVAGVLTADIPVLLERAGGGTIRLDRIEIDGRLVMFLPSEYLTPGELYREAAPLGTGARPASPEEIALMPAFGAGTMIATDDGPQPIDWLRPGDRVLTRDNGYRPLLWLGTHNMPRRAPEATRPRAVAAEAFGPLQPERDLLLSPQTGILLAGADLELWFGESEMFAAAEHLAPQAAPAEGHRTLYTLLFDTPEVVLAEGLWVASVHADASFAQFLPDRVRAALMARLKTGHKLAARATLADWEVAMFRHERTARSQRLAA</sequence>